<dbReference type="EMBL" id="JAKRRX010000004">
    <property type="protein sequence ID" value="MCW8332443.1"/>
    <property type="molecule type" value="Genomic_DNA"/>
</dbReference>
<dbReference type="GO" id="GO:0003677">
    <property type="term" value="F:DNA binding"/>
    <property type="evidence" value="ECO:0007669"/>
    <property type="project" value="InterPro"/>
</dbReference>
<keyword evidence="3" id="KW-1185">Reference proteome</keyword>
<dbReference type="Proteomes" id="UP001155586">
    <property type="component" value="Unassembled WGS sequence"/>
</dbReference>
<organism evidence="2 3">
    <name type="scientific">Vibrio paucivorans</name>
    <dbReference type="NCBI Taxonomy" id="2829489"/>
    <lineage>
        <taxon>Bacteria</taxon>
        <taxon>Pseudomonadati</taxon>
        <taxon>Pseudomonadota</taxon>
        <taxon>Gammaproteobacteria</taxon>
        <taxon>Vibrionales</taxon>
        <taxon>Vibrionaceae</taxon>
        <taxon>Vibrio</taxon>
    </lineage>
</organism>
<protein>
    <recommendedName>
        <fullName evidence="1">HTH cro/C1-type domain-containing protein</fullName>
    </recommendedName>
</protein>
<accession>A0A9X3HP67</accession>
<sequence>MNKLNENQRVKQISFAAPVQTAKFQKELDFRAAQNLKKLWLQYKRKHKLTQEEFANCRLGWSQGNFSQYLNGKTPIGRKSLLKLSEALECKPFDIREEFKDGDADRFRAAAENLLLILRRYPVSAEDDCLIRSIESSLVTQ</sequence>
<dbReference type="SMART" id="SM00530">
    <property type="entry name" value="HTH_XRE"/>
    <property type="match status" value="1"/>
</dbReference>
<proteinExistence type="predicted"/>
<evidence type="ECO:0000259" key="1">
    <source>
        <dbReference type="PROSITE" id="PS50943"/>
    </source>
</evidence>
<feature type="domain" description="HTH cro/C1-type" evidence="1">
    <location>
        <begin position="46"/>
        <end position="96"/>
    </location>
</feature>
<dbReference type="InterPro" id="IPR001387">
    <property type="entry name" value="Cro/C1-type_HTH"/>
</dbReference>
<dbReference type="SUPFAM" id="SSF47413">
    <property type="entry name" value="lambda repressor-like DNA-binding domains"/>
    <property type="match status" value="1"/>
</dbReference>
<dbReference type="RefSeq" id="WP_265686219.1">
    <property type="nucleotide sequence ID" value="NZ_JAKRRX010000004.1"/>
</dbReference>
<reference evidence="2" key="1">
    <citation type="submission" date="2022-02" db="EMBL/GenBank/DDBJ databases">
        <title>Vibrio sp. nov., a new bacterium isolated from Bohai sea, China.</title>
        <authorList>
            <person name="Yuan Y."/>
        </authorList>
    </citation>
    <scope>NUCLEOTIDE SEQUENCE</scope>
    <source>
        <strain evidence="2">DBSS07</strain>
    </source>
</reference>
<dbReference type="Gene3D" id="1.10.260.40">
    <property type="entry name" value="lambda repressor-like DNA-binding domains"/>
    <property type="match status" value="1"/>
</dbReference>
<dbReference type="PROSITE" id="PS50943">
    <property type="entry name" value="HTH_CROC1"/>
    <property type="match status" value="1"/>
</dbReference>
<comment type="caution">
    <text evidence="2">The sequence shown here is derived from an EMBL/GenBank/DDBJ whole genome shotgun (WGS) entry which is preliminary data.</text>
</comment>
<dbReference type="AlphaFoldDB" id="A0A9X3HP67"/>
<evidence type="ECO:0000313" key="3">
    <source>
        <dbReference type="Proteomes" id="UP001155586"/>
    </source>
</evidence>
<name>A0A9X3HP67_9VIBR</name>
<evidence type="ECO:0000313" key="2">
    <source>
        <dbReference type="EMBL" id="MCW8332443.1"/>
    </source>
</evidence>
<dbReference type="InterPro" id="IPR010982">
    <property type="entry name" value="Lambda_DNA-bd_dom_sf"/>
</dbReference>
<dbReference type="CDD" id="cd00093">
    <property type="entry name" value="HTH_XRE"/>
    <property type="match status" value="1"/>
</dbReference>
<gene>
    <name evidence="2" type="ORF">MD483_01160</name>
</gene>